<keyword evidence="12" id="KW-0479">Metal-binding</keyword>
<keyword evidence="9 13" id="KW-1133">Transmembrane helix</keyword>
<evidence type="ECO:0000256" key="10">
    <source>
        <dbReference type="ARBA" id="ARBA00023065"/>
    </source>
</evidence>
<reference evidence="14 15" key="1">
    <citation type="submission" date="2018-05" db="EMBL/GenBank/DDBJ databases">
        <title>Genome comparison of Eubacterium sp.</title>
        <authorList>
            <person name="Feng Y."/>
            <person name="Sanchez-Andrea I."/>
            <person name="Stams A.J.M."/>
            <person name="De Vos W.M."/>
        </authorList>
    </citation>
    <scope>NUCLEOTIDE SEQUENCE [LARGE SCALE GENOMIC DNA]</scope>
    <source>
        <strain evidence="14 15">YI</strain>
    </source>
</reference>
<sequence>MNYRMVFYVIGNMMKSEAALMLLAIIVAVVYGETDTIVWFVIPMFILISLGFILSNKMPEYRNFYAREGFVVVALSWLVMSFFGGLPFFLSGQIPSLTDSFFEAVSGFTTTGSTILTNIEALPNSMLFWRSFTHWIGGMGILVFVLTIMPKTEGNSIYLMRAEMPGTSVEKLVSKVRPTVRILYGIYLGMTILLILLLVVGGMPLFDSIINAMGTAGTGGYSLKNDSIAYYNSAYIDVVLTIFMLMFAVNFNLYHLVFIKKGREFFKSEELRWFIGIVAVAIALITVDLLPRYGNNILETLRYSSFQVASIITTTGFATTNFDLWPSFSKYILLFLMFIGACAGSTGGGIKVSRWLIIVKTAGNELKKMIRPRQVTTVKFEDKPLGAQVVASVYTYLAVYILIFAASLLVLSLDQYDFLTNFSAVATCINNVGPGFNAIGPIENFSDFSVVSKLVLCFNMLAGRLEIFPILMLFAPHTWKN</sequence>
<feature type="transmembrane region" description="Helical" evidence="13">
    <location>
        <begin position="182"/>
        <end position="206"/>
    </location>
</feature>
<evidence type="ECO:0000313" key="15">
    <source>
        <dbReference type="Proteomes" id="UP000218387"/>
    </source>
</evidence>
<dbReference type="GO" id="GO:0005886">
    <property type="term" value="C:plasma membrane"/>
    <property type="evidence" value="ECO:0007669"/>
    <property type="project" value="UniProtKB-SubCell"/>
</dbReference>
<comment type="subcellular location">
    <subcellularLocation>
        <location evidence="1">Cell inner membrane</location>
        <topology evidence="1">Multi-pass membrane protein</topology>
    </subcellularLocation>
</comment>
<keyword evidence="5" id="KW-0997">Cell inner membrane</keyword>
<feature type="transmembrane region" description="Helical" evidence="13">
    <location>
        <begin position="132"/>
        <end position="150"/>
    </location>
</feature>
<keyword evidence="6" id="KW-0633">Potassium transport</keyword>
<feature type="transmembrane region" description="Helical" evidence="13">
    <location>
        <begin position="393"/>
        <end position="413"/>
    </location>
</feature>
<proteinExistence type="inferred from homology"/>
<evidence type="ECO:0000256" key="9">
    <source>
        <dbReference type="ARBA" id="ARBA00022989"/>
    </source>
</evidence>
<accession>A0A4P9C5P4</accession>
<dbReference type="AlphaFoldDB" id="A0A4P9C5P4"/>
<dbReference type="PANTHER" id="PTHR32024:SF2">
    <property type="entry name" value="TRK SYSTEM POTASSIUM UPTAKE PROTEIN TRKG-RELATED"/>
    <property type="match status" value="1"/>
</dbReference>
<dbReference type="PIRSF" id="PIRSF006247">
    <property type="entry name" value="TrkH"/>
    <property type="match status" value="1"/>
</dbReference>
<dbReference type="Proteomes" id="UP000218387">
    <property type="component" value="Chromosome"/>
</dbReference>
<evidence type="ECO:0000256" key="5">
    <source>
        <dbReference type="ARBA" id="ARBA00022519"/>
    </source>
</evidence>
<evidence type="ECO:0000256" key="6">
    <source>
        <dbReference type="ARBA" id="ARBA00022538"/>
    </source>
</evidence>
<dbReference type="GO" id="GO:0046872">
    <property type="term" value="F:metal ion binding"/>
    <property type="evidence" value="ECO:0007669"/>
    <property type="project" value="UniProtKB-KW"/>
</dbReference>
<keyword evidence="3" id="KW-0813">Transport</keyword>
<evidence type="ECO:0000256" key="13">
    <source>
        <dbReference type="SAM" id="Phobius"/>
    </source>
</evidence>
<feature type="binding site" evidence="12">
    <location>
        <position position="110"/>
    </location>
    <ligand>
        <name>K(+)</name>
        <dbReference type="ChEBI" id="CHEBI:29103"/>
    </ligand>
</feature>
<organism evidence="14 15">
    <name type="scientific">Eubacterium maltosivorans</name>
    <dbReference type="NCBI Taxonomy" id="2041044"/>
    <lineage>
        <taxon>Bacteria</taxon>
        <taxon>Bacillati</taxon>
        <taxon>Bacillota</taxon>
        <taxon>Clostridia</taxon>
        <taxon>Eubacteriales</taxon>
        <taxon>Eubacteriaceae</taxon>
        <taxon>Eubacterium</taxon>
    </lineage>
</organism>
<protein>
    <submittedName>
        <fullName evidence="14">TrkH family potassium uptake protein</fullName>
    </submittedName>
</protein>
<feature type="transmembrane region" description="Helical" evidence="13">
    <location>
        <begin position="450"/>
        <end position="475"/>
    </location>
</feature>
<keyword evidence="8 12" id="KW-0630">Potassium</keyword>
<feature type="binding site" evidence="12">
    <location>
        <position position="314"/>
    </location>
    <ligand>
        <name>K(+)</name>
        <dbReference type="ChEBI" id="CHEBI:29103"/>
    </ligand>
</feature>
<gene>
    <name evidence="14" type="ORF">CPZ25_005465</name>
</gene>
<feature type="transmembrane region" description="Helical" evidence="13">
    <location>
        <begin position="37"/>
        <end position="56"/>
    </location>
</feature>
<feature type="binding site" evidence="12">
    <location>
        <position position="432"/>
    </location>
    <ligand>
        <name>K(+)</name>
        <dbReference type="ChEBI" id="CHEBI:29103"/>
    </ligand>
</feature>
<dbReference type="InterPro" id="IPR003445">
    <property type="entry name" value="Cat_transpt"/>
</dbReference>
<feature type="transmembrane region" description="Helical" evidence="13">
    <location>
        <begin position="234"/>
        <end position="259"/>
    </location>
</feature>
<evidence type="ECO:0000256" key="4">
    <source>
        <dbReference type="ARBA" id="ARBA00022475"/>
    </source>
</evidence>
<feature type="transmembrane region" description="Helical" evidence="13">
    <location>
        <begin position="7"/>
        <end position="31"/>
    </location>
</feature>
<feature type="transmembrane region" description="Helical" evidence="13">
    <location>
        <begin position="331"/>
        <end position="350"/>
    </location>
</feature>
<name>A0A4P9C5P4_EUBML</name>
<evidence type="ECO:0000256" key="8">
    <source>
        <dbReference type="ARBA" id="ARBA00022958"/>
    </source>
</evidence>
<evidence type="ECO:0000256" key="3">
    <source>
        <dbReference type="ARBA" id="ARBA00022448"/>
    </source>
</evidence>
<dbReference type="Pfam" id="PF02386">
    <property type="entry name" value="TrkH"/>
    <property type="match status" value="1"/>
</dbReference>
<comment type="similarity">
    <text evidence="2">Belongs to the TrkH potassium transport family.</text>
</comment>
<evidence type="ECO:0000256" key="7">
    <source>
        <dbReference type="ARBA" id="ARBA00022692"/>
    </source>
</evidence>
<keyword evidence="4" id="KW-1003">Cell membrane</keyword>
<keyword evidence="10" id="KW-0406">Ion transport</keyword>
<evidence type="ECO:0000313" key="14">
    <source>
        <dbReference type="EMBL" id="QCT70798.1"/>
    </source>
</evidence>
<evidence type="ECO:0000256" key="1">
    <source>
        <dbReference type="ARBA" id="ARBA00004429"/>
    </source>
</evidence>
<evidence type="ECO:0000256" key="11">
    <source>
        <dbReference type="ARBA" id="ARBA00023136"/>
    </source>
</evidence>
<feature type="binding site" evidence="12">
    <location>
        <position position="111"/>
    </location>
    <ligand>
        <name>K(+)</name>
        <dbReference type="ChEBI" id="CHEBI:29103"/>
    </ligand>
</feature>
<feature type="transmembrane region" description="Helical" evidence="13">
    <location>
        <begin position="68"/>
        <end position="90"/>
    </location>
</feature>
<evidence type="ECO:0000256" key="12">
    <source>
        <dbReference type="PIRSR" id="PIRSR006247-1"/>
    </source>
</evidence>
<feature type="binding site" evidence="12">
    <location>
        <position position="431"/>
    </location>
    <ligand>
        <name>K(+)</name>
        <dbReference type="ChEBI" id="CHEBI:29103"/>
    </ligand>
</feature>
<dbReference type="EMBL" id="CP029487">
    <property type="protein sequence ID" value="QCT70798.1"/>
    <property type="molecule type" value="Genomic_DNA"/>
</dbReference>
<dbReference type="KEGG" id="emt:CPZ25_005465"/>
<feature type="transmembrane region" description="Helical" evidence="13">
    <location>
        <begin position="271"/>
        <end position="290"/>
    </location>
</feature>
<evidence type="ECO:0000256" key="2">
    <source>
        <dbReference type="ARBA" id="ARBA00009137"/>
    </source>
</evidence>
<keyword evidence="11 13" id="KW-0472">Membrane</keyword>
<dbReference type="InterPro" id="IPR004772">
    <property type="entry name" value="TrkH"/>
</dbReference>
<dbReference type="PANTHER" id="PTHR32024">
    <property type="entry name" value="TRK SYSTEM POTASSIUM UPTAKE PROTEIN TRKG-RELATED"/>
    <property type="match status" value="1"/>
</dbReference>
<keyword evidence="15" id="KW-1185">Reference proteome</keyword>
<feature type="binding site" evidence="12">
    <location>
        <position position="315"/>
    </location>
    <ligand>
        <name>K(+)</name>
        <dbReference type="ChEBI" id="CHEBI:29103"/>
    </ligand>
</feature>
<dbReference type="RefSeq" id="WP_096919612.1">
    <property type="nucleotide sequence ID" value="NZ_CP029487.1"/>
</dbReference>
<feature type="binding site" evidence="12">
    <location>
        <position position="219"/>
    </location>
    <ligand>
        <name>K(+)</name>
        <dbReference type="ChEBI" id="CHEBI:29103"/>
    </ligand>
</feature>
<keyword evidence="7 13" id="KW-0812">Transmembrane</keyword>
<dbReference type="GO" id="GO:0015379">
    <property type="term" value="F:potassium:chloride symporter activity"/>
    <property type="evidence" value="ECO:0007669"/>
    <property type="project" value="InterPro"/>
</dbReference>